<dbReference type="InterPro" id="IPR011542">
    <property type="entry name" value="SUF_FeS_clus_asmbl_SufD"/>
</dbReference>
<organism evidence="4">
    <name type="scientific">Ignavibacterium album</name>
    <dbReference type="NCBI Taxonomy" id="591197"/>
    <lineage>
        <taxon>Bacteria</taxon>
        <taxon>Pseudomonadati</taxon>
        <taxon>Ignavibacteriota</taxon>
        <taxon>Ignavibacteria</taxon>
        <taxon>Ignavibacteriales</taxon>
        <taxon>Ignavibacteriaceae</taxon>
        <taxon>Ignavibacterium</taxon>
    </lineage>
</organism>
<dbReference type="InterPro" id="IPR045595">
    <property type="entry name" value="SufBD_N"/>
</dbReference>
<dbReference type="InterPro" id="IPR000825">
    <property type="entry name" value="SUF_FeS_clus_asmbl_SufBD_core"/>
</dbReference>
<dbReference type="PANTHER" id="PTHR43575:SF1">
    <property type="entry name" value="PROTEIN ABCI7, CHLOROPLASTIC"/>
    <property type="match status" value="1"/>
</dbReference>
<comment type="similarity">
    <text evidence="1">Belongs to the iron-sulfur cluster assembly SufBD family.</text>
</comment>
<proteinExistence type="inferred from homology"/>
<gene>
    <name evidence="4" type="primary">sufD</name>
    <name evidence="4" type="ORF">ENS31_12650</name>
</gene>
<evidence type="ECO:0000259" key="2">
    <source>
        <dbReference type="Pfam" id="PF01458"/>
    </source>
</evidence>
<dbReference type="PANTHER" id="PTHR43575">
    <property type="entry name" value="PROTEIN ABCI7, CHLOROPLASTIC"/>
    <property type="match status" value="1"/>
</dbReference>
<dbReference type="EMBL" id="DSUJ01000011">
    <property type="protein sequence ID" value="HFI92358.1"/>
    <property type="molecule type" value="Genomic_DNA"/>
</dbReference>
<feature type="domain" description="SUF system FeS cluster assembly SufBD core" evidence="2">
    <location>
        <begin position="181"/>
        <end position="410"/>
    </location>
</feature>
<name>A0A7V3E8E6_9BACT</name>
<dbReference type="Pfam" id="PF01458">
    <property type="entry name" value="SUFBD_core"/>
    <property type="match status" value="1"/>
</dbReference>
<sequence>MSNIDFKEWFIKNFQTFEKSLNGEKTETFHRLRKDALSKFSSLNVPTIKDEEWKYTNISPVVKHNFNVIPPKTEVTPEIVGRFLFDNLEHHLIVFVNGEFRKDFSRLNDLPKKVEVTNLSDAIKNNHPALLKHFGKYAEDSNNLFTALNSAYTKDGAFILVPKGIVVEDPVHIIFINKTENEKFISQPRNLFIAEENSQITIIEHYASENDGVYLNNAVTEIFVGENAIVDHIKLQEESKKAFHIGRMEVDQERSSNFSSHLISTGAEFSRNEFTTRFNGEGGESMLNGLFMIDGEQFFDAHTMIDHAKPHCNSHEHYKGILEDKSIGVFNGKVMVRPDAQKTNAFQENNAILLSDDAVMNSKPQLEIFADDVKCSHGATVGKLDEEAKFYLKSRGIGEEAATAMLLHAFASDVITSIKVEAVRDYIEKIISQKFN</sequence>
<evidence type="ECO:0000256" key="1">
    <source>
        <dbReference type="ARBA" id="ARBA00043967"/>
    </source>
</evidence>
<protein>
    <submittedName>
        <fullName evidence="4">Fe-S cluster assembly protein SufD</fullName>
    </submittedName>
</protein>
<dbReference type="GO" id="GO:0016226">
    <property type="term" value="P:iron-sulfur cluster assembly"/>
    <property type="evidence" value="ECO:0007669"/>
    <property type="project" value="InterPro"/>
</dbReference>
<dbReference type="SUPFAM" id="SSF101960">
    <property type="entry name" value="Stabilizer of iron transporter SufD"/>
    <property type="match status" value="1"/>
</dbReference>
<evidence type="ECO:0000313" key="4">
    <source>
        <dbReference type="EMBL" id="HFI92358.1"/>
    </source>
</evidence>
<dbReference type="InterPro" id="IPR055346">
    <property type="entry name" value="Fe-S_cluster_assembly_SufBD"/>
</dbReference>
<comment type="caution">
    <text evidence="4">The sequence shown here is derived from an EMBL/GenBank/DDBJ whole genome shotgun (WGS) entry which is preliminary data.</text>
</comment>
<accession>A0A7V3E8E6</accession>
<evidence type="ECO:0000259" key="3">
    <source>
        <dbReference type="Pfam" id="PF19295"/>
    </source>
</evidence>
<reference evidence="4" key="1">
    <citation type="journal article" date="2020" name="mSystems">
        <title>Genome- and Community-Level Interaction Insights into Carbon Utilization and Element Cycling Functions of Hydrothermarchaeota in Hydrothermal Sediment.</title>
        <authorList>
            <person name="Zhou Z."/>
            <person name="Liu Y."/>
            <person name="Xu W."/>
            <person name="Pan J."/>
            <person name="Luo Z.H."/>
            <person name="Li M."/>
        </authorList>
    </citation>
    <scope>NUCLEOTIDE SEQUENCE [LARGE SCALE GENOMIC DNA]</scope>
    <source>
        <strain evidence="4">SpSt-479</strain>
    </source>
</reference>
<dbReference type="Pfam" id="PF19295">
    <property type="entry name" value="SufBD_N"/>
    <property type="match status" value="1"/>
</dbReference>
<dbReference type="InterPro" id="IPR037284">
    <property type="entry name" value="SUF_FeS_clus_asmbl_SufBD_sf"/>
</dbReference>
<feature type="domain" description="SUF system FeS cluster assembly SufBD N-terminal" evidence="3">
    <location>
        <begin position="8"/>
        <end position="173"/>
    </location>
</feature>
<dbReference type="AlphaFoldDB" id="A0A7V3E8E6"/>
<dbReference type="NCBIfam" id="TIGR01981">
    <property type="entry name" value="sufD"/>
    <property type="match status" value="1"/>
</dbReference>